<dbReference type="InterPro" id="IPR023210">
    <property type="entry name" value="NADP_OxRdtase_dom"/>
</dbReference>
<name>A0A9E8CP87_9HYPH</name>
<dbReference type="Pfam" id="PF00248">
    <property type="entry name" value="Aldo_ket_red"/>
    <property type="match status" value="1"/>
</dbReference>
<dbReference type="InterPro" id="IPR050523">
    <property type="entry name" value="AKR_Detox_Biosynth"/>
</dbReference>
<keyword evidence="3" id="KW-0614">Plasmid</keyword>
<dbReference type="PANTHER" id="PTHR43364">
    <property type="entry name" value="NADH-SPECIFIC METHYLGLYOXAL REDUCTASE-RELATED"/>
    <property type="match status" value="1"/>
</dbReference>
<protein>
    <submittedName>
        <fullName evidence="3">Aldo/keto reductase</fullName>
    </submittedName>
</protein>
<dbReference type="AlphaFoldDB" id="A0A9E8CP87"/>
<evidence type="ECO:0000313" key="3">
    <source>
        <dbReference type="EMBL" id="UZF90100.1"/>
    </source>
</evidence>
<sequence length="319" mass="35009">MRYIQLGGSDLKVSRVCLGGNSWGAKGRRAWAPFGPDESAGFFKAARDAGINFFDTAEGYNEGESERIVGDRLIGEHPRSELVICTKSVPKAGENGVRQHIVKAVEGSLERLKTDYIDVFCLHRLDPALPVEEALAGLEDVVSSGKVRYVGASTMRPSQFARIVTLAKQSGVARFVAMQNLHNLLYREDEHDMNLFCAEESISTFPYSPLARGMLSGSRLDSTAATERSANDGYAEYYKRENNRPIIERVVEIATARGVKPTQVALAWLLSKPAVGSPVIGATKHEHLFDAARGTELDLTAEEIARLEEKYTTTTPIFA</sequence>
<accession>A0A9E8CP87</accession>
<dbReference type="Gene3D" id="3.20.20.100">
    <property type="entry name" value="NADP-dependent oxidoreductase domain"/>
    <property type="match status" value="1"/>
</dbReference>
<dbReference type="InterPro" id="IPR036812">
    <property type="entry name" value="NAD(P)_OxRdtase_dom_sf"/>
</dbReference>
<keyword evidence="1" id="KW-0560">Oxidoreductase</keyword>
<dbReference type="CDD" id="cd19079">
    <property type="entry name" value="AKR_EcYajO-like"/>
    <property type="match status" value="1"/>
</dbReference>
<dbReference type="SUPFAM" id="SSF51430">
    <property type="entry name" value="NAD(P)-linked oxidoreductase"/>
    <property type="match status" value="1"/>
</dbReference>
<feature type="domain" description="NADP-dependent oxidoreductase" evidence="2">
    <location>
        <begin position="16"/>
        <end position="311"/>
    </location>
</feature>
<dbReference type="GO" id="GO:0016491">
    <property type="term" value="F:oxidoreductase activity"/>
    <property type="evidence" value="ECO:0007669"/>
    <property type="project" value="UniProtKB-KW"/>
</dbReference>
<evidence type="ECO:0000259" key="2">
    <source>
        <dbReference type="Pfam" id="PF00248"/>
    </source>
</evidence>
<proteinExistence type="predicted"/>
<geneLocation type="plasmid" evidence="3">
    <name>pNBC436</name>
</geneLocation>
<dbReference type="GO" id="GO:0005829">
    <property type="term" value="C:cytosol"/>
    <property type="evidence" value="ECO:0007669"/>
    <property type="project" value="TreeGrafter"/>
</dbReference>
<reference evidence="3" key="1">
    <citation type="submission" date="2022-08" db="EMBL/GenBank/DDBJ databases">
        <title>Complete Genome Sequences of 2 Bosea sp. soil isolates.</title>
        <authorList>
            <person name="Alvarez Arevalo M."/>
            <person name="Sterndorff E.B."/>
            <person name="Faurdal D."/>
            <person name="Joergensen T.S."/>
            <person name="Weber T."/>
        </authorList>
    </citation>
    <scope>NUCLEOTIDE SEQUENCE</scope>
    <source>
        <strain evidence="3">NBC_00436</strain>
        <plasmid evidence="3">pNBC436</plasmid>
    </source>
</reference>
<organism evidence="3">
    <name type="scientific">Bosea sp. NBC_00436</name>
    <dbReference type="NCBI Taxonomy" id="2969620"/>
    <lineage>
        <taxon>Bacteria</taxon>
        <taxon>Pseudomonadati</taxon>
        <taxon>Pseudomonadota</taxon>
        <taxon>Alphaproteobacteria</taxon>
        <taxon>Hyphomicrobiales</taxon>
        <taxon>Boseaceae</taxon>
        <taxon>Bosea</taxon>
    </lineage>
</organism>
<gene>
    <name evidence="3" type="ORF">NWE54_26475</name>
</gene>
<dbReference type="EMBL" id="CP102775">
    <property type="protein sequence ID" value="UZF90100.1"/>
    <property type="molecule type" value="Genomic_DNA"/>
</dbReference>
<dbReference type="FunFam" id="3.20.20.100:FF:000004">
    <property type="entry name" value="Oxidoreductase, aldo/keto reductase"/>
    <property type="match status" value="1"/>
</dbReference>
<dbReference type="PANTHER" id="PTHR43364:SF4">
    <property type="entry name" value="NAD(P)-LINKED OXIDOREDUCTASE SUPERFAMILY PROTEIN"/>
    <property type="match status" value="1"/>
</dbReference>
<evidence type="ECO:0000256" key="1">
    <source>
        <dbReference type="ARBA" id="ARBA00023002"/>
    </source>
</evidence>